<dbReference type="RefSeq" id="WP_013854124.1">
    <property type="nucleotide sequence ID" value="NZ_CP061341.1"/>
</dbReference>
<name>A0AAX3UFS5_9LACO</name>
<dbReference type="Proteomes" id="UP000181860">
    <property type="component" value="Unassembled WGS sequence"/>
</dbReference>
<dbReference type="AlphaFoldDB" id="A0AAX3UFS5"/>
<evidence type="ECO:0000313" key="1">
    <source>
        <dbReference type="EMBL" id="SDA55074.1"/>
    </source>
</evidence>
<evidence type="ECO:0000313" key="4">
    <source>
        <dbReference type="Proteomes" id="UP001242513"/>
    </source>
</evidence>
<organism evidence="2 4">
    <name type="scientific">Lactobacillus kefiranofaciens</name>
    <dbReference type="NCBI Taxonomy" id="267818"/>
    <lineage>
        <taxon>Bacteria</taxon>
        <taxon>Bacillati</taxon>
        <taxon>Bacillota</taxon>
        <taxon>Bacilli</taxon>
        <taxon>Lactobacillales</taxon>
        <taxon>Lactobacillaceae</taxon>
        <taxon>Lactobacillus</taxon>
    </lineage>
</organism>
<evidence type="ECO:0000313" key="2">
    <source>
        <dbReference type="EMBL" id="WGO86349.1"/>
    </source>
</evidence>
<dbReference type="SUPFAM" id="SSF51126">
    <property type="entry name" value="Pectin lyase-like"/>
    <property type="match status" value="1"/>
</dbReference>
<dbReference type="EMBL" id="FMXC01000012">
    <property type="protein sequence ID" value="SDA55074.1"/>
    <property type="molecule type" value="Genomic_DNA"/>
</dbReference>
<evidence type="ECO:0000313" key="3">
    <source>
        <dbReference type="Proteomes" id="UP000181860"/>
    </source>
</evidence>
<dbReference type="Pfam" id="PF12541">
    <property type="entry name" value="DUF3737"/>
    <property type="match status" value="1"/>
</dbReference>
<keyword evidence="3" id="KW-1185">Reference proteome</keyword>
<dbReference type="Gene3D" id="2.160.20.10">
    <property type="entry name" value="Single-stranded right-handed beta-helix, Pectin lyase-like"/>
    <property type="match status" value="1"/>
</dbReference>
<dbReference type="EMBL" id="CP123735">
    <property type="protein sequence ID" value="WGO86349.1"/>
    <property type="molecule type" value="Genomic_DNA"/>
</dbReference>
<reference evidence="2" key="3">
    <citation type="submission" date="2023-04" db="EMBL/GenBank/DDBJ databases">
        <authorList>
            <person name="Wang Y."/>
        </authorList>
    </citation>
    <scope>NUCLEOTIDE SEQUENCE</scope>
    <source>
        <strain evidence="2">ZW18</strain>
    </source>
</reference>
<reference evidence="1 3" key="1">
    <citation type="submission" date="2016-10" db="EMBL/GenBank/DDBJ databases">
        <authorList>
            <person name="Varghese N."/>
            <person name="Submissions S."/>
        </authorList>
    </citation>
    <scope>NUCLEOTIDE SEQUENCE [LARGE SCALE GENOMIC DNA]</scope>
    <source>
        <strain evidence="1 3">ATCC 43761</strain>
    </source>
</reference>
<dbReference type="InterPro" id="IPR012334">
    <property type="entry name" value="Pectin_lyas_fold"/>
</dbReference>
<dbReference type="GeneID" id="72686958"/>
<protein>
    <submittedName>
        <fullName evidence="2">DUF3737 family protein</fullName>
    </submittedName>
</protein>
<dbReference type="Proteomes" id="UP001242513">
    <property type="component" value="Chromosome"/>
</dbReference>
<proteinExistence type="predicted"/>
<accession>A0AAX3UFS5</accession>
<dbReference type="InterPro" id="IPR022208">
    <property type="entry name" value="DUF3737"/>
</dbReference>
<gene>
    <name evidence="2" type="ORF">QEJ78_02395</name>
    <name evidence="1" type="ORF">SAMN02983011_01287</name>
</gene>
<reference evidence="2" key="2">
    <citation type="journal article" date="2022" name="Food Funct.">
        <title>Lactobacillus kefiranofaciens ZW18 from Kefir enhances the anti-tumor effect of anti-programmed cell death 1 (PD-1) immunotherapy by modulating the gut microbiota.</title>
        <authorList>
            <person name="Zhao J."/>
            <person name="Wang Y."/>
            <person name="Wang J."/>
            <person name="Lv M."/>
            <person name="Zhou C."/>
            <person name="Jia L."/>
            <person name="Geng W."/>
        </authorList>
    </citation>
    <scope>NUCLEOTIDE SEQUENCE</scope>
    <source>
        <strain evidence="2">ZW18</strain>
    </source>
</reference>
<sequence>MNRKITNKYFEGERILYGLTDANLNGVTFGQGESPLKEAKNIELKNSIFKWKYPLWYDDSVSIDNTTFETMSRSGIWYTKNITITNSALQAPKLFRRAEKITLDHVHFSDAEETMWTCKDIKITNSQINGDYFGKDSENIYLDHVSIIGNYCFDGAKNIEVHDSTFVSKDAFWNCENVTIYDSTIDGEYLAWNTKNIKLINCTVESDQGLNYIDQLKIKNSDLIHTDLAFEYVSNLDVEVNSTIDSVKNPISGKISAPEIRELIIDQEKVDPAKTEIDCAKIDEKTNHSDLNQLPKD</sequence>
<dbReference type="InterPro" id="IPR011050">
    <property type="entry name" value="Pectin_lyase_fold/virulence"/>
</dbReference>